<keyword evidence="6" id="KW-0560">Oxidoreductase</keyword>
<dbReference type="PROSITE" id="PS51257">
    <property type="entry name" value="PROKAR_LIPOPROTEIN"/>
    <property type="match status" value="1"/>
</dbReference>
<dbReference type="Pfam" id="PF16901">
    <property type="entry name" value="DAO_C"/>
    <property type="match status" value="1"/>
</dbReference>
<dbReference type="Gene3D" id="3.50.50.60">
    <property type="entry name" value="FAD/NAD(P)-binding domain"/>
    <property type="match status" value="1"/>
</dbReference>
<evidence type="ECO:0000256" key="3">
    <source>
        <dbReference type="ARBA" id="ARBA00022630"/>
    </source>
</evidence>
<evidence type="ECO:0000259" key="7">
    <source>
        <dbReference type="Pfam" id="PF01266"/>
    </source>
</evidence>
<dbReference type="InterPro" id="IPR031656">
    <property type="entry name" value="DAO_C"/>
</dbReference>
<dbReference type="Pfam" id="PF01266">
    <property type="entry name" value="DAO"/>
    <property type="match status" value="1"/>
</dbReference>
<evidence type="ECO:0000256" key="4">
    <source>
        <dbReference type="ARBA" id="ARBA00022798"/>
    </source>
</evidence>
<evidence type="ECO:0000256" key="1">
    <source>
        <dbReference type="ARBA" id="ARBA00001974"/>
    </source>
</evidence>
<keyword evidence="4" id="KW-0319">Glycerol metabolism</keyword>
<dbReference type="InterPro" id="IPR006076">
    <property type="entry name" value="FAD-dep_OxRdtase"/>
</dbReference>
<dbReference type="RefSeq" id="WP_188220814.1">
    <property type="nucleotide sequence ID" value="NZ_NASZ01000015.1"/>
</dbReference>
<protein>
    <submittedName>
        <fullName evidence="9">FAD-dependent oxidoreductase</fullName>
    </submittedName>
</protein>
<evidence type="ECO:0000313" key="9">
    <source>
        <dbReference type="EMBL" id="MBD0725551.1"/>
    </source>
</evidence>
<feature type="domain" description="Alpha-glycerophosphate oxidase C-terminal" evidence="8">
    <location>
        <begin position="364"/>
        <end position="494"/>
    </location>
</feature>
<feature type="domain" description="FAD dependent oxidoreductase" evidence="7">
    <location>
        <begin position="18"/>
        <end position="340"/>
    </location>
</feature>
<dbReference type="PANTHER" id="PTHR11985:SF35">
    <property type="entry name" value="ANAEROBIC GLYCEROL-3-PHOSPHATE DEHYDROGENASE SUBUNIT A"/>
    <property type="match status" value="1"/>
</dbReference>
<evidence type="ECO:0000256" key="2">
    <source>
        <dbReference type="ARBA" id="ARBA00007330"/>
    </source>
</evidence>
<evidence type="ECO:0000259" key="8">
    <source>
        <dbReference type="Pfam" id="PF16901"/>
    </source>
</evidence>
<dbReference type="Gene3D" id="3.30.9.10">
    <property type="entry name" value="D-Amino Acid Oxidase, subunit A, domain 2"/>
    <property type="match status" value="1"/>
</dbReference>
<dbReference type="InterPro" id="IPR036188">
    <property type="entry name" value="FAD/NAD-bd_sf"/>
</dbReference>
<dbReference type="Proteomes" id="UP000661715">
    <property type="component" value="Unassembled WGS sequence"/>
</dbReference>
<comment type="cofactor">
    <cofactor evidence="1">
        <name>FAD</name>
        <dbReference type="ChEBI" id="CHEBI:57692"/>
    </cofactor>
</comment>
<sequence>MNREEKLNQLRENPEFEIVIIGGGATGLGCAVDAASRGYKTLLLEQCDFAKGTSSRSTKLIHGGVRYLQQGNIHLVREALLERGRLLRNAPHVCYKLPFVVPVYHYWDKFFYGFGLWLYEFLSSKFSLGKTRILSKNETIGYLPGLDTTNLKGGVLYYDGQFDDSRLAVNLAQTAVGQGALVLNYCQVIDFVKKENKVVGLVMKDVLSGQLYEIKTEVVINATGVFADTLLQKSEGHAEETIAPSQGIHLVLNKSYFENFSAMLIPKTSDGRVLFVVPWHDKLLLGTTDTPMQQVDLEPKPLKEEVDFIVNHFNFYSKVKIKYADINSVFAGLRPLVKSGSKQKTAVLSREHSLKVFPSGVVDISGGKWTTYRKMAEQTIDKVVKIADLTFVPCQTKRLKIHGFVSEKSNSHLGIYGSDELLIEKMMREDVALAEKIHPEYPYTKAEVVWAVKEEMALTVEDVLARRIRLLFLDAKAAMEVAPVVAQIMASLLFKDELWEREQVIAFRKLAQSYMVSV</sequence>
<gene>
    <name evidence="9" type="ORF">B6A10_10205</name>
</gene>
<accession>A0ABR7URL1</accession>
<dbReference type="PROSITE" id="PS00978">
    <property type="entry name" value="FAD_G3PDH_2"/>
    <property type="match status" value="1"/>
</dbReference>
<organism evidence="9 10">
    <name type="scientific">Flavobacterium pokkalii</name>
    <dbReference type="NCBI Taxonomy" id="1940408"/>
    <lineage>
        <taxon>Bacteria</taxon>
        <taxon>Pseudomonadati</taxon>
        <taxon>Bacteroidota</taxon>
        <taxon>Flavobacteriia</taxon>
        <taxon>Flavobacteriales</taxon>
        <taxon>Flavobacteriaceae</taxon>
        <taxon>Flavobacterium</taxon>
    </lineage>
</organism>
<keyword evidence="3" id="KW-0285">Flavoprotein</keyword>
<dbReference type="PANTHER" id="PTHR11985">
    <property type="entry name" value="GLYCEROL-3-PHOSPHATE DEHYDROGENASE"/>
    <property type="match status" value="1"/>
</dbReference>
<evidence type="ECO:0000313" key="10">
    <source>
        <dbReference type="Proteomes" id="UP000661715"/>
    </source>
</evidence>
<comment type="similarity">
    <text evidence="2">Belongs to the FAD-dependent glycerol-3-phosphate dehydrogenase family.</text>
</comment>
<dbReference type="Gene3D" id="1.10.8.870">
    <property type="entry name" value="Alpha-glycerophosphate oxidase, cap domain"/>
    <property type="match status" value="1"/>
</dbReference>
<reference evidence="9 10" key="1">
    <citation type="journal article" date="2020" name="Microbiol. Res.">
        <title>Flavobacterium pokkalii sp. nov., a novel plant growth promoting native rhizobacteria isolated from pokkali rice grown in coastal saline affected agricultural regions of southern India, Kerala.</title>
        <authorList>
            <person name="Menon R.R."/>
            <person name="Kumari S."/>
            <person name="Viver T."/>
            <person name="Rameshkumar N."/>
        </authorList>
    </citation>
    <scope>NUCLEOTIDE SEQUENCE [LARGE SCALE GENOMIC DNA]</scope>
    <source>
        <strain evidence="9 10">L1I52</strain>
    </source>
</reference>
<dbReference type="InterPro" id="IPR000447">
    <property type="entry name" value="G3P_DH_FAD-dep"/>
</dbReference>
<name>A0ABR7URL1_9FLAO</name>
<dbReference type="SUPFAM" id="SSF51905">
    <property type="entry name" value="FAD/NAD(P)-binding domain"/>
    <property type="match status" value="1"/>
</dbReference>
<dbReference type="InterPro" id="IPR038299">
    <property type="entry name" value="DAO_C_sf"/>
</dbReference>
<dbReference type="SUPFAM" id="SSF54373">
    <property type="entry name" value="FAD-linked reductases, C-terminal domain"/>
    <property type="match status" value="1"/>
</dbReference>
<proteinExistence type="inferred from homology"/>
<keyword evidence="10" id="KW-1185">Reference proteome</keyword>
<dbReference type="PRINTS" id="PR01001">
    <property type="entry name" value="FADG3PDH"/>
</dbReference>
<evidence type="ECO:0000256" key="6">
    <source>
        <dbReference type="ARBA" id="ARBA00023002"/>
    </source>
</evidence>
<keyword evidence="5" id="KW-0274">FAD</keyword>
<dbReference type="EMBL" id="NASZ01000015">
    <property type="protein sequence ID" value="MBD0725551.1"/>
    <property type="molecule type" value="Genomic_DNA"/>
</dbReference>
<comment type="caution">
    <text evidence="9">The sequence shown here is derived from an EMBL/GenBank/DDBJ whole genome shotgun (WGS) entry which is preliminary data.</text>
</comment>
<evidence type="ECO:0000256" key="5">
    <source>
        <dbReference type="ARBA" id="ARBA00022827"/>
    </source>
</evidence>